<dbReference type="GO" id="GO:0000981">
    <property type="term" value="F:DNA-binding transcription factor activity, RNA polymerase II-specific"/>
    <property type="evidence" value="ECO:0007669"/>
    <property type="project" value="TreeGrafter"/>
</dbReference>
<dbReference type="AlphaFoldDB" id="A0A6P8ZV12"/>
<evidence type="ECO:0000256" key="8">
    <source>
        <dbReference type="ARBA" id="ARBA00023163"/>
    </source>
</evidence>
<feature type="domain" description="C2H2-type" evidence="14">
    <location>
        <begin position="1064"/>
        <end position="1091"/>
    </location>
</feature>
<dbReference type="SMART" id="SM00868">
    <property type="entry name" value="zf-AD"/>
    <property type="match status" value="1"/>
</dbReference>
<keyword evidence="8" id="KW-0804">Transcription</keyword>
<dbReference type="PROSITE" id="PS50157">
    <property type="entry name" value="ZINC_FINGER_C2H2_2"/>
    <property type="match status" value="11"/>
</dbReference>
<keyword evidence="17" id="KW-1185">Reference proteome</keyword>
<feature type="domain" description="C2H2-type" evidence="14">
    <location>
        <begin position="738"/>
        <end position="766"/>
    </location>
</feature>
<feature type="compositionally biased region" description="Basic and acidic residues" evidence="13">
    <location>
        <begin position="106"/>
        <end position="132"/>
    </location>
</feature>
<dbReference type="GO" id="GO:0008270">
    <property type="term" value="F:zinc ion binding"/>
    <property type="evidence" value="ECO:0007669"/>
    <property type="project" value="UniProtKB-UniRule"/>
</dbReference>
<dbReference type="SMART" id="SM00980">
    <property type="entry name" value="THAP"/>
    <property type="match status" value="1"/>
</dbReference>
<dbReference type="Pfam" id="PF05485">
    <property type="entry name" value="THAP"/>
    <property type="match status" value="1"/>
</dbReference>
<feature type="binding site" evidence="12">
    <location>
        <position position="421"/>
    </location>
    <ligand>
        <name>Zn(2+)</name>
        <dbReference type="ChEBI" id="CHEBI:29105"/>
    </ligand>
</feature>
<feature type="domain" description="C2H2-type" evidence="14">
    <location>
        <begin position="907"/>
        <end position="934"/>
    </location>
</feature>
<feature type="binding site" evidence="12">
    <location>
        <position position="424"/>
    </location>
    <ligand>
        <name>Zn(2+)</name>
        <dbReference type="ChEBI" id="CHEBI:29105"/>
    </ligand>
</feature>
<dbReference type="Pfam" id="PF07776">
    <property type="entry name" value="zf-AD"/>
    <property type="match status" value="1"/>
</dbReference>
<evidence type="ECO:0000313" key="18">
    <source>
        <dbReference type="RefSeq" id="XP_034249148.1"/>
    </source>
</evidence>
<feature type="domain" description="C2H2-type" evidence="14">
    <location>
        <begin position="796"/>
        <end position="821"/>
    </location>
</feature>
<dbReference type="InterPro" id="IPR012934">
    <property type="entry name" value="Znf_AD"/>
</dbReference>
<evidence type="ECO:0000256" key="1">
    <source>
        <dbReference type="ARBA" id="ARBA00004123"/>
    </source>
</evidence>
<feature type="domain" description="C2H2-type" evidence="14">
    <location>
        <begin position="1035"/>
        <end position="1063"/>
    </location>
</feature>
<feature type="binding site" evidence="12">
    <location>
        <position position="375"/>
    </location>
    <ligand>
        <name>Zn(2+)</name>
        <dbReference type="ChEBI" id="CHEBI:29105"/>
    </ligand>
</feature>
<evidence type="ECO:0000313" key="17">
    <source>
        <dbReference type="Proteomes" id="UP000515158"/>
    </source>
</evidence>
<dbReference type="Pfam" id="PF00096">
    <property type="entry name" value="zf-C2H2"/>
    <property type="match status" value="3"/>
</dbReference>
<evidence type="ECO:0000256" key="12">
    <source>
        <dbReference type="PROSITE-ProRule" id="PRU01263"/>
    </source>
</evidence>
<dbReference type="SUPFAM" id="SSF57667">
    <property type="entry name" value="beta-beta-alpha zinc fingers"/>
    <property type="match status" value="5"/>
</dbReference>
<feature type="domain" description="ZAD" evidence="16">
    <location>
        <begin position="373"/>
        <end position="448"/>
    </location>
</feature>
<dbReference type="PANTHER" id="PTHR24384">
    <property type="entry name" value="FINGER PUTATIVE TRANSCRIPTION FACTOR FAMILY-RELATED"/>
    <property type="match status" value="1"/>
</dbReference>
<dbReference type="KEGG" id="tpal:117650011"/>
<sequence length="1189" mass="135617">MTKCSAPNCINSQKTAEFYFYEFPGDSHLRSQWIANIGRANWTPGRRSMICSAHFEKTQFSTKVHSQLIEGAVPTIFQTSRKKRGAQILKHNSFGSKRNSELGSDDIGKEDRNKGLRPHTGSEKNKDVESSIKNKPSSYVLETGKVVNEMVLIDGTYMLENCEIVRDKPSSNLMSCISPRMEDEISSSSSIIRNSLSNCFLQTENPLVLGEGNSEAEGNVIIVETNPELVLVNESYQSQPDSEIIPQQLPKDPIEIKKPPLNLSEIATPFSTAFSPSCDSDAFVDLKTAIQAHCGPPVKRHKFHEEDTGFPMFDRHQIASNTVEKSTELDLEMSDTSLQKGVIDLPVSLSYHEWGKHARKNGHVVSMWQNGTFMCRLCGVASNKTVNMFSSEAKDIKLLERITSILPIMIVQSDDLPQNVCSKCLSRLDMCSELMVTSFNTHRQLASVMGQDLDQASQLTIFFHERKKNSITSPDHKRHLLLMEIYSKEGKPVEEYLSIALEDLQLRLHPKSQNSGELKCSLVLASISNNSMVSELEQAKTAAEALVSMDVIQNERREQSPSRLIQEETENVFLNLDDVPFEKDSNETSANASLNGLKVIESLSLTEPPDGFEAEPGEDQVMPVTDDVSPSDYFSTGIRNPKFQRAWKECGDAFTTLQNFVYWKLEESEVKLTCRMCEHVFEGTGLIQNHIKEHLGPSVHSEHEIDKGDQSTSEKEGKLEHDTDTSRSWPKRQFRPWFQCSFCSEHLQSKQILMQHLESYHAANTKCESCGHDASDVCAAIFHRQTCAKIRKLREWECHKCLEIFSTEEELRKHQVLSDHAEICDDGAKIFSQKARPQQLKRSHFLPDLKYIHQCPHCPKQYINSSRLKEHMQKHEEKKYMCKVCGKLFSTKQILRQHEFTHGDPQYLCSLCSRTFYRKSHLLKHMNVHNPDNSRASRAGPQPHRDGLNRCRECKNVFEQKELLSHYKSSHPHIQLLNYTCEICKEENTSYAELFQHQREVHKTGVKDCPFCEKTIDSSTQMKYHLMKHEGMYPYNCPMCNNGYTANSVLQDHIRRKHTGEKPFECQQCSKRFPTNGALAQHSTVHSLPHQLLPCPVCNIGFKRKAHLDVHLRTHTGEKPYPCPICDRPFRQRPDCVKHVRVIHGEDPSKYEFRFHPNMAITFPQVVSVSDMELVLEGEDLMQASLETN</sequence>
<dbReference type="SUPFAM" id="SSF57716">
    <property type="entry name" value="Glucocorticoid receptor-like (DNA-binding domain)"/>
    <property type="match status" value="2"/>
</dbReference>
<keyword evidence="9" id="KW-0539">Nucleus</keyword>
<evidence type="ECO:0000256" key="5">
    <source>
        <dbReference type="ARBA" id="ARBA00022833"/>
    </source>
</evidence>
<evidence type="ECO:0000256" key="10">
    <source>
        <dbReference type="PROSITE-ProRule" id="PRU00042"/>
    </source>
</evidence>
<gene>
    <name evidence="18" type="primary">LOC117650011</name>
</gene>
<keyword evidence="5 12" id="KW-0862">Zinc</keyword>
<protein>
    <submittedName>
        <fullName evidence="18">Zinc finger protein 423-like</fullName>
    </submittedName>
</protein>
<evidence type="ECO:0000259" key="15">
    <source>
        <dbReference type="PROSITE" id="PS50950"/>
    </source>
</evidence>
<proteinExistence type="predicted"/>
<dbReference type="GO" id="GO:0005634">
    <property type="term" value="C:nucleus"/>
    <property type="evidence" value="ECO:0007669"/>
    <property type="project" value="UniProtKB-SubCell"/>
</dbReference>
<evidence type="ECO:0000259" key="14">
    <source>
        <dbReference type="PROSITE" id="PS50157"/>
    </source>
</evidence>
<evidence type="ECO:0000259" key="16">
    <source>
        <dbReference type="PROSITE" id="PS51915"/>
    </source>
</evidence>
<dbReference type="Gene3D" id="3.40.1800.20">
    <property type="match status" value="1"/>
</dbReference>
<evidence type="ECO:0000256" key="2">
    <source>
        <dbReference type="ARBA" id="ARBA00022723"/>
    </source>
</evidence>
<dbReference type="SMART" id="SM00355">
    <property type="entry name" value="ZnF_C2H2"/>
    <property type="match status" value="13"/>
</dbReference>
<feature type="domain" description="C2H2-type" evidence="14">
    <location>
        <begin position="979"/>
        <end position="1002"/>
    </location>
</feature>
<comment type="subcellular location">
    <subcellularLocation>
        <location evidence="1">Nucleus</location>
    </subcellularLocation>
</comment>
<organism evidence="18">
    <name type="scientific">Thrips palmi</name>
    <name type="common">Melon thrips</name>
    <dbReference type="NCBI Taxonomy" id="161013"/>
    <lineage>
        <taxon>Eukaryota</taxon>
        <taxon>Metazoa</taxon>
        <taxon>Ecdysozoa</taxon>
        <taxon>Arthropoda</taxon>
        <taxon>Hexapoda</taxon>
        <taxon>Insecta</taxon>
        <taxon>Pterygota</taxon>
        <taxon>Neoptera</taxon>
        <taxon>Paraneoptera</taxon>
        <taxon>Thysanoptera</taxon>
        <taxon>Terebrantia</taxon>
        <taxon>Thripoidea</taxon>
        <taxon>Thripidae</taxon>
        <taxon>Thrips</taxon>
    </lineage>
</organism>
<dbReference type="InterPro" id="IPR038441">
    <property type="entry name" value="THAP_Znf_sf"/>
</dbReference>
<feature type="domain" description="C2H2-type" evidence="14">
    <location>
        <begin position="1007"/>
        <end position="1034"/>
    </location>
</feature>
<feature type="region of interest" description="Disordered" evidence="13">
    <location>
        <begin position="697"/>
        <end position="728"/>
    </location>
</feature>
<dbReference type="FunFam" id="3.30.160.60:FF:000624">
    <property type="entry name" value="zinc finger protein 697"/>
    <property type="match status" value="1"/>
</dbReference>
<dbReference type="SMART" id="SM00692">
    <property type="entry name" value="DM3"/>
    <property type="match status" value="1"/>
</dbReference>
<evidence type="ECO:0000256" key="3">
    <source>
        <dbReference type="ARBA" id="ARBA00022737"/>
    </source>
</evidence>
<evidence type="ECO:0000256" key="7">
    <source>
        <dbReference type="ARBA" id="ARBA00023125"/>
    </source>
</evidence>
<name>A0A6P8ZV12_THRPL</name>
<evidence type="ECO:0000256" key="6">
    <source>
        <dbReference type="ARBA" id="ARBA00023015"/>
    </source>
</evidence>
<dbReference type="RefSeq" id="XP_034249148.1">
    <property type="nucleotide sequence ID" value="XM_034393257.1"/>
</dbReference>
<dbReference type="InterPro" id="IPR050752">
    <property type="entry name" value="C2H2-ZF_domain"/>
</dbReference>
<dbReference type="InterPro" id="IPR013087">
    <property type="entry name" value="Znf_C2H2_type"/>
</dbReference>
<dbReference type="PROSITE" id="PS00028">
    <property type="entry name" value="ZINC_FINGER_C2H2_1"/>
    <property type="match status" value="10"/>
</dbReference>
<keyword evidence="3" id="KW-0677">Repeat</keyword>
<dbReference type="FunFam" id="3.30.160.60:FF:002343">
    <property type="entry name" value="Zinc finger protein 33A"/>
    <property type="match status" value="1"/>
</dbReference>
<keyword evidence="2 12" id="KW-0479">Metal-binding</keyword>
<accession>A0A6P8ZV12</accession>
<evidence type="ECO:0000256" key="9">
    <source>
        <dbReference type="ARBA" id="ARBA00023242"/>
    </source>
</evidence>
<feature type="domain" description="C2H2-type" evidence="14">
    <location>
        <begin position="880"/>
        <end position="907"/>
    </location>
</feature>
<keyword evidence="7 11" id="KW-0238">DNA-binding</keyword>
<feature type="domain" description="C2H2-type" evidence="14">
    <location>
        <begin position="1093"/>
        <end position="1120"/>
    </location>
</feature>
<reference evidence="18" key="1">
    <citation type="submission" date="2025-08" db="UniProtKB">
        <authorList>
            <consortium name="RefSeq"/>
        </authorList>
    </citation>
    <scope>IDENTIFICATION</scope>
    <source>
        <tissue evidence="18">Total insect</tissue>
    </source>
</reference>
<dbReference type="PANTHER" id="PTHR24384:SF189">
    <property type="entry name" value="C2H2-TYPE DOMAIN-CONTAINING PROTEIN-RELATED"/>
    <property type="match status" value="1"/>
</dbReference>
<dbReference type="PROSITE" id="PS50950">
    <property type="entry name" value="ZF_THAP"/>
    <property type="match status" value="1"/>
</dbReference>
<dbReference type="Gene3D" id="6.20.210.20">
    <property type="entry name" value="THAP domain"/>
    <property type="match status" value="1"/>
</dbReference>
<dbReference type="InterPro" id="IPR036236">
    <property type="entry name" value="Znf_C2H2_sf"/>
</dbReference>
<dbReference type="Gene3D" id="3.30.160.60">
    <property type="entry name" value="Classic Zinc Finger"/>
    <property type="match status" value="6"/>
</dbReference>
<feature type="domain" description="C2H2-type" evidence="14">
    <location>
        <begin position="853"/>
        <end position="880"/>
    </location>
</feature>
<feature type="binding site" evidence="12">
    <location>
        <position position="378"/>
    </location>
    <ligand>
        <name>Zn(2+)</name>
        <dbReference type="ChEBI" id="CHEBI:29105"/>
    </ligand>
</feature>
<evidence type="ECO:0000256" key="4">
    <source>
        <dbReference type="ARBA" id="ARBA00022771"/>
    </source>
</evidence>
<feature type="region of interest" description="Disordered" evidence="13">
    <location>
        <begin position="89"/>
        <end position="132"/>
    </location>
</feature>
<evidence type="ECO:0000256" key="11">
    <source>
        <dbReference type="PROSITE-ProRule" id="PRU00309"/>
    </source>
</evidence>
<dbReference type="InterPro" id="IPR006612">
    <property type="entry name" value="THAP_Znf"/>
</dbReference>
<keyword evidence="6" id="KW-0805">Transcription regulation</keyword>
<keyword evidence="4 10" id="KW-0863">Zinc-finger</keyword>
<dbReference type="PROSITE" id="PS51915">
    <property type="entry name" value="ZAD"/>
    <property type="match status" value="1"/>
</dbReference>
<feature type="compositionally biased region" description="Basic and acidic residues" evidence="13">
    <location>
        <begin position="697"/>
        <end position="725"/>
    </location>
</feature>
<feature type="domain" description="THAP-type" evidence="15">
    <location>
        <begin position="1"/>
        <end position="77"/>
    </location>
</feature>
<feature type="domain" description="C2H2-type" evidence="14">
    <location>
        <begin position="1121"/>
        <end position="1148"/>
    </location>
</feature>
<dbReference type="GO" id="GO:0000978">
    <property type="term" value="F:RNA polymerase II cis-regulatory region sequence-specific DNA binding"/>
    <property type="evidence" value="ECO:0007669"/>
    <property type="project" value="TreeGrafter"/>
</dbReference>
<dbReference type="GeneID" id="117650011"/>
<evidence type="ECO:0000256" key="13">
    <source>
        <dbReference type="SAM" id="MobiDB-lite"/>
    </source>
</evidence>
<dbReference type="OrthoDB" id="5982876at2759"/>
<dbReference type="InParanoid" id="A0A6P8ZV12"/>
<dbReference type="Proteomes" id="UP000515158">
    <property type="component" value="Unplaced"/>
</dbReference>